<proteinExistence type="predicted"/>
<evidence type="ECO:0000313" key="6">
    <source>
        <dbReference type="Proteomes" id="UP000790833"/>
    </source>
</evidence>
<dbReference type="EC" id="3.1.3.67" evidence="1"/>
<dbReference type="PROSITE" id="PS51181">
    <property type="entry name" value="PPASE_TENSIN"/>
    <property type="match status" value="1"/>
</dbReference>
<dbReference type="Pfam" id="PF22785">
    <property type="entry name" value="Tc-R-P"/>
    <property type="match status" value="1"/>
</dbReference>
<sequence>MLLIVCSGPVSDWLHTWYRYHVTELVEFLDTHHPNNWHMWNFRGEGSGYSDSQVRDQVSHYPFPDHQIPPLTVISECTTEIDQWLRKSPDTVAVLHCKAGKGRSGTLCCAYLLMGDPAVSGLQLPSTNLTVDNVVAEYTAKRMRKQCGSGISIKSQLRYLRYWNKYLMDPPEQPLTTSVKITRIVLHDMAPLVKVQIQSYVETKGTYCIHNNSTFTMGKEVRELEIDQVMDTPDIRILIDDYASFWFNVNFEQLGTAFEWTQFDGFKGTGYKGVASFHEMILYWQ</sequence>
<dbReference type="AlphaFoldDB" id="A0A9P7V5J8"/>
<dbReference type="PANTHER" id="PTHR12305">
    <property type="entry name" value="PHOSPHATASE WITH HOMOLOGY TO TENSIN"/>
    <property type="match status" value="1"/>
</dbReference>
<dbReference type="SUPFAM" id="SSF52799">
    <property type="entry name" value="(Phosphotyrosine protein) phosphatases II"/>
    <property type="match status" value="1"/>
</dbReference>
<keyword evidence="6" id="KW-1185">Reference proteome</keyword>
<keyword evidence="2" id="KW-0378">Hydrolase</keyword>
<evidence type="ECO:0000256" key="2">
    <source>
        <dbReference type="ARBA" id="ARBA00022801"/>
    </source>
</evidence>
<name>A0A9P7V5J8_9ASCO</name>
<comment type="caution">
    <text evidence="5">The sequence shown here is derived from an EMBL/GenBank/DDBJ whole genome shotgun (WGS) entry which is preliminary data.</text>
</comment>
<dbReference type="SMART" id="SM00404">
    <property type="entry name" value="PTPc_motif"/>
    <property type="match status" value="1"/>
</dbReference>
<dbReference type="InterPro" id="IPR016130">
    <property type="entry name" value="Tyr_Pase_AS"/>
</dbReference>
<dbReference type="InterPro" id="IPR029023">
    <property type="entry name" value="Tensin_phosphatase"/>
</dbReference>
<feature type="domain" description="Phosphatase tensin-type" evidence="4">
    <location>
        <begin position="1"/>
        <end position="170"/>
    </location>
</feature>
<evidence type="ECO:0000313" key="5">
    <source>
        <dbReference type="EMBL" id="KAG7191781.1"/>
    </source>
</evidence>
<dbReference type="RefSeq" id="XP_043047333.1">
    <property type="nucleotide sequence ID" value="XM_043193496.1"/>
</dbReference>
<dbReference type="GO" id="GO:0042995">
    <property type="term" value="C:cell projection"/>
    <property type="evidence" value="ECO:0007669"/>
    <property type="project" value="TreeGrafter"/>
</dbReference>
<dbReference type="GO" id="GO:0005634">
    <property type="term" value="C:nucleus"/>
    <property type="evidence" value="ECO:0007669"/>
    <property type="project" value="TreeGrafter"/>
</dbReference>
<dbReference type="PROSITE" id="PS00383">
    <property type="entry name" value="TYR_PHOSPHATASE_1"/>
    <property type="match status" value="1"/>
</dbReference>
<feature type="domain" description="Tyrosine specific protein phosphatases" evidence="3">
    <location>
        <begin position="71"/>
        <end position="142"/>
    </location>
</feature>
<accession>A0A9P7V5J8</accession>
<dbReference type="PROSITE" id="PS50056">
    <property type="entry name" value="TYR_PHOSPHATASE_2"/>
    <property type="match status" value="1"/>
</dbReference>
<dbReference type="OrthoDB" id="16692at2759"/>
<evidence type="ECO:0000259" key="4">
    <source>
        <dbReference type="PROSITE" id="PS51181"/>
    </source>
</evidence>
<dbReference type="PANTHER" id="PTHR12305:SF81">
    <property type="entry name" value="PHOSPHATIDYLINOSITOL 3,4,5-TRISPHOSPHATE 3-PHOSPHATASE AND DUAL-SPECIFICITY PROTEIN PHOSPHATASE PTEN"/>
    <property type="match status" value="1"/>
</dbReference>
<dbReference type="GO" id="GO:0004725">
    <property type="term" value="F:protein tyrosine phosphatase activity"/>
    <property type="evidence" value="ECO:0007669"/>
    <property type="project" value="TreeGrafter"/>
</dbReference>
<dbReference type="Proteomes" id="UP000790833">
    <property type="component" value="Unassembled WGS sequence"/>
</dbReference>
<dbReference type="CDD" id="cd14497">
    <property type="entry name" value="PTP_PTEN-like"/>
    <property type="match status" value="1"/>
</dbReference>
<dbReference type="InterPro" id="IPR029021">
    <property type="entry name" value="Prot-tyrosine_phosphatase-like"/>
</dbReference>
<evidence type="ECO:0000259" key="3">
    <source>
        <dbReference type="PROSITE" id="PS50056"/>
    </source>
</evidence>
<dbReference type="GO" id="GO:0043491">
    <property type="term" value="P:phosphatidylinositol 3-kinase/protein kinase B signal transduction"/>
    <property type="evidence" value="ECO:0007669"/>
    <property type="project" value="TreeGrafter"/>
</dbReference>
<dbReference type="GO" id="GO:0046856">
    <property type="term" value="P:phosphatidylinositol dephosphorylation"/>
    <property type="evidence" value="ECO:0007669"/>
    <property type="project" value="TreeGrafter"/>
</dbReference>
<dbReference type="InterPro" id="IPR051281">
    <property type="entry name" value="Dual-spec_lipid-protein_phosph"/>
</dbReference>
<dbReference type="GO" id="GO:0005886">
    <property type="term" value="C:plasma membrane"/>
    <property type="evidence" value="ECO:0007669"/>
    <property type="project" value="TreeGrafter"/>
</dbReference>
<evidence type="ECO:0000256" key="1">
    <source>
        <dbReference type="ARBA" id="ARBA00013015"/>
    </source>
</evidence>
<dbReference type="InterPro" id="IPR003595">
    <property type="entry name" value="Tyr_Pase_cat"/>
</dbReference>
<dbReference type="GO" id="GO:0051896">
    <property type="term" value="P:regulation of phosphatidylinositol 3-kinase/protein kinase B signal transduction"/>
    <property type="evidence" value="ECO:0007669"/>
    <property type="project" value="TreeGrafter"/>
</dbReference>
<protein>
    <recommendedName>
        <fullName evidence="1">phosphatidylinositol-3,4,5-trisphosphate 3-phosphatase</fullName>
        <ecNumber evidence="1">3.1.3.67</ecNumber>
    </recommendedName>
</protein>
<gene>
    <name evidence="5" type="primary">TEP1</name>
    <name evidence="5" type="ORF">KQ657_002746</name>
</gene>
<dbReference type="GeneID" id="66116120"/>
<dbReference type="InterPro" id="IPR000387">
    <property type="entry name" value="Tyr_Pase_dom"/>
</dbReference>
<reference evidence="5" key="1">
    <citation type="submission" date="2021-03" db="EMBL/GenBank/DDBJ databases">
        <authorList>
            <person name="Palmer J.M."/>
        </authorList>
    </citation>
    <scope>NUCLEOTIDE SEQUENCE</scope>
    <source>
        <strain evidence="5">ARV_011</strain>
    </source>
</reference>
<dbReference type="GO" id="GO:0016314">
    <property type="term" value="F:phosphatidylinositol-3,4,5-trisphosphate 3-phosphatase activity"/>
    <property type="evidence" value="ECO:0007669"/>
    <property type="project" value="UniProtKB-EC"/>
</dbReference>
<dbReference type="Gene3D" id="3.90.190.10">
    <property type="entry name" value="Protein tyrosine phosphatase superfamily"/>
    <property type="match status" value="1"/>
</dbReference>
<dbReference type="GO" id="GO:0005829">
    <property type="term" value="C:cytosol"/>
    <property type="evidence" value="ECO:0007669"/>
    <property type="project" value="TreeGrafter"/>
</dbReference>
<organism evidence="5 6">
    <name type="scientific">Scheffersomyces spartinae</name>
    <dbReference type="NCBI Taxonomy" id="45513"/>
    <lineage>
        <taxon>Eukaryota</taxon>
        <taxon>Fungi</taxon>
        <taxon>Dikarya</taxon>
        <taxon>Ascomycota</taxon>
        <taxon>Saccharomycotina</taxon>
        <taxon>Pichiomycetes</taxon>
        <taxon>Debaryomycetaceae</taxon>
        <taxon>Scheffersomyces</taxon>
    </lineage>
</organism>
<dbReference type="EMBL" id="JAHMUF010000023">
    <property type="protein sequence ID" value="KAG7191781.1"/>
    <property type="molecule type" value="Genomic_DNA"/>
</dbReference>